<reference evidence="2" key="1">
    <citation type="submission" date="2023-06" db="EMBL/GenBank/DDBJ databases">
        <authorList>
            <consortium name="Lawrence Berkeley National Laboratory"/>
            <person name="Ahrendt S."/>
            <person name="Sahu N."/>
            <person name="Indic B."/>
            <person name="Wong-Bajracharya J."/>
            <person name="Merenyi Z."/>
            <person name="Ke H.-M."/>
            <person name="Monk M."/>
            <person name="Kocsube S."/>
            <person name="Drula E."/>
            <person name="Lipzen A."/>
            <person name="Balint B."/>
            <person name="Henrissat B."/>
            <person name="Andreopoulos B."/>
            <person name="Martin F.M."/>
            <person name="Harder C.B."/>
            <person name="Rigling D."/>
            <person name="Ford K.L."/>
            <person name="Foster G.D."/>
            <person name="Pangilinan J."/>
            <person name="Papanicolaou A."/>
            <person name="Barry K."/>
            <person name="LaButti K."/>
            <person name="Viragh M."/>
            <person name="Koriabine M."/>
            <person name="Yan M."/>
            <person name="Riley R."/>
            <person name="Champramary S."/>
            <person name="Plett K.L."/>
            <person name="Tsai I.J."/>
            <person name="Slot J."/>
            <person name="Sipos G."/>
            <person name="Plett J."/>
            <person name="Nagy L.G."/>
            <person name="Grigoriev I.V."/>
        </authorList>
    </citation>
    <scope>NUCLEOTIDE SEQUENCE</scope>
    <source>
        <strain evidence="2">FPL87.14</strain>
    </source>
</reference>
<dbReference type="EMBL" id="JAUEPT010000122">
    <property type="protein sequence ID" value="KAK0431141.1"/>
    <property type="molecule type" value="Genomic_DNA"/>
</dbReference>
<evidence type="ECO:0000313" key="2">
    <source>
        <dbReference type="EMBL" id="KAK0431141.1"/>
    </source>
</evidence>
<feature type="transmembrane region" description="Helical" evidence="1">
    <location>
        <begin position="12"/>
        <end position="35"/>
    </location>
</feature>
<dbReference type="Proteomes" id="UP001175226">
    <property type="component" value="Unassembled WGS sequence"/>
</dbReference>
<protein>
    <submittedName>
        <fullName evidence="2">Uncharacterized protein</fullName>
    </submittedName>
</protein>
<keyword evidence="1" id="KW-0812">Transmembrane</keyword>
<proteinExistence type="predicted"/>
<sequence length="236" mass="26485">MNITRNITSRTTLALMATIVGITTAITTFLIYRVYWYKIRQYTRRLFLVTPCQPAPRFPTQSFMVPYHYVPRTTGGSLLPPLLPSQSTGLFSLALTKDSSCIHTEQEELDVGEEGRKHLYGEYQEIPVVITAGPLSIPPFSPEFPAHDSITRRARDIAPNCPVIIISDSETISDYVSHSLTNFEYAVWLEDNNLAPHTSDQLPVLLPGPQITEHSAQPHAQTPPIWTLRLLPTPPH</sequence>
<evidence type="ECO:0000256" key="1">
    <source>
        <dbReference type="SAM" id="Phobius"/>
    </source>
</evidence>
<keyword evidence="1" id="KW-0472">Membrane</keyword>
<dbReference type="AlphaFoldDB" id="A0AA39IWS5"/>
<evidence type="ECO:0000313" key="3">
    <source>
        <dbReference type="Proteomes" id="UP001175226"/>
    </source>
</evidence>
<keyword evidence="3" id="KW-1185">Reference proteome</keyword>
<name>A0AA39IWS5_9AGAR</name>
<organism evidence="2 3">
    <name type="scientific">Armillaria borealis</name>
    <dbReference type="NCBI Taxonomy" id="47425"/>
    <lineage>
        <taxon>Eukaryota</taxon>
        <taxon>Fungi</taxon>
        <taxon>Dikarya</taxon>
        <taxon>Basidiomycota</taxon>
        <taxon>Agaricomycotina</taxon>
        <taxon>Agaricomycetes</taxon>
        <taxon>Agaricomycetidae</taxon>
        <taxon>Agaricales</taxon>
        <taxon>Marasmiineae</taxon>
        <taxon>Physalacriaceae</taxon>
        <taxon>Armillaria</taxon>
    </lineage>
</organism>
<gene>
    <name evidence="2" type="ORF">EV421DRAFT_1743392</name>
</gene>
<keyword evidence="1" id="KW-1133">Transmembrane helix</keyword>
<comment type="caution">
    <text evidence="2">The sequence shown here is derived from an EMBL/GenBank/DDBJ whole genome shotgun (WGS) entry which is preliminary data.</text>
</comment>
<accession>A0AA39IWS5</accession>